<dbReference type="Pfam" id="PF03721">
    <property type="entry name" value="UDPG_MGDP_dh_N"/>
    <property type="match status" value="1"/>
</dbReference>
<keyword evidence="7" id="KW-1185">Reference proteome</keyword>
<sequence length="426" mass="47172">MQDIKIAIIGLGYVGLPLARLFATKYSVVGFDINENRINELNSGLDATLEVENDVLKKVLKTSANDTIGLFCSNNLEDIKDCNYFVVTVPTPVDKNNRPDLTPLYKSSETVGQVLKKGDIVIYESTVYPGVTEEECIPVLEKVSGLTFNKDFYAGYSPERINPGDKKHTVEKILKVTAGSTPEIGKKVDALYASVITAGTHLAPTIKVAEAAKVIENSQRDINIAFVNELAKIFNLMDIDTNDVLEAAGTKWNFLPFKPGLVGGHCIGVDPYYLAQRAQEFGYHPEIILAGRRLNDSMGQYVSSEVIKLMVQHDIRIKEANVLVLGITFKENCPDVRNTRAVDVIENLKSYGTNVTVFDPWANPEEVNHEYNLDTTTKLPNKKFDAVVLTVAHKEFLDIDLQELLVPNGVLYDVKGILGEEVHGRL</sequence>
<keyword evidence="2" id="KW-0560">Oxidoreductase</keyword>
<reference evidence="6 7" key="1">
    <citation type="submission" date="2016-01" db="EMBL/GenBank/DDBJ databases">
        <title>The draft genome sequence of Aquimarina sp. RZW4-3-2.</title>
        <authorList>
            <person name="Wang Y."/>
        </authorList>
    </citation>
    <scope>NUCLEOTIDE SEQUENCE [LARGE SCALE GENOMIC DNA]</scope>
    <source>
        <strain evidence="6 7">RZW4-3-2</strain>
    </source>
</reference>
<proteinExistence type="inferred from homology"/>
<dbReference type="PIRSF" id="PIRSF500136">
    <property type="entry name" value="UDP_ManNAc_DH"/>
    <property type="match status" value="1"/>
</dbReference>
<dbReference type="InterPro" id="IPR036291">
    <property type="entry name" value="NAD(P)-bd_dom_sf"/>
</dbReference>
<comment type="caution">
    <text evidence="6">The sequence shown here is derived from an EMBL/GenBank/DDBJ whole genome shotgun (WGS) entry which is preliminary data.</text>
</comment>
<dbReference type="InterPro" id="IPR028359">
    <property type="entry name" value="UDP_ManNAc/GlcNAc_DH"/>
</dbReference>
<comment type="similarity">
    <text evidence="1 4">Belongs to the UDP-glucose/GDP-mannose dehydrogenase family.</text>
</comment>
<evidence type="ECO:0000313" key="7">
    <source>
        <dbReference type="Proteomes" id="UP000076715"/>
    </source>
</evidence>
<dbReference type="InterPro" id="IPR014026">
    <property type="entry name" value="UDP-Glc/GDP-Man_DH_dimer"/>
</dbReference>
<dbReference type="AlphaFoldDB" id="A0A163C4W8"/>
<dbReference type="RefSeq" id="WP_066309083.1">
    <property type="nucleotide sequence ID" value="NZ_LQRT01000002.1"/>
</dbReference>
<dbReference type="SUPFAM" id="SSF48179">
    <property type="entry name" value="6-phosphogluconate dehydrogenase C-terminal domain-like"/>
    <property type="match status" value="1"/>
</dbReference>
<dbReference type="GO" id="GO:0016628">
    <property type="term" value="F:oxidoreductase activity, acting on the CH-CH group of donors, NAD or NADP as acceptor"/>
    <property type="evidence" value="ECO:0007669"/>
    <property type="project" value="InterPro"/>
</dbReference>
<keyword evidence="3" id="KW-0520">NAD</keyword>
<protein>
    <submittedName>
        <fullName evidence="6">UDP-N-acetyl-D-galactosamine dehydrogenase</fullName>
    </submittedName>
</protein>
<gene>
    <name evidence="6" type="ORF">AWE51_01050</name>
</gene>
<name>A0A163C4W8_9FLAO</name>
<organism evidence="6 7">
    <name type="scientific">Aquimarina aggregata</name>
    <dbReference type="NCBI Taxonomy" id="1642818"/>
    <lineage>
        <taxon>Bacteria</taxon>
        <taxon>Pseudomonadati</taxon>
        <taxon>Bacteroidota</taxon>
        <taxon>Flavobacteriia</taxon>
        <taxon>Flavobacteriales</taxon>
        <taxon>Flavobacteriaceae</taxon>
        <taxon>Aquimarina</taxon>
    </lineage>
</organism>
<dbReference type="EMBL" id="LQRT01000002">
    <property type="protein sequence ID" value="KZS42060.1"/>
    <property type="molecule type" value="Genomic_DNA"/>
</dbReference>
<dbReference type="SUPFAM" id="SSF52413">
    <property type="entry name" value="UDP-glucose/GDP-mannose dehydrogenase C-terminal domain"/>
    <property type="match status" value="1"/>
</dbReference>
<dbReference type="InterPro" id="IPR017476">
    <property type="entry name" value="UDP-Glc/GDP-Man"/>
</dbReference>
<dbReference type="Gene3D" id="3.40.50.720">
    <property type="entry name" value="NAD(P)-binding Rossmann-like Domain"/>
    <property type="match status" value="2"/>
</dbReference>
<evidence type="ECO:0000256" key="4">
    <source>
        <dbReference type="PIRNR" id="PIRNR000124"/>
    </source>
</evidence>
<dbReference type="Proteomes" id="UP000076715">
    <property type="component" value="Unassembled WGS sequence"/>
</dbReference>
<evidence type="ECO:0000256" key="2">
    <source>
        <dbReference type="ARBA" id="ARBA00023002"/>
    </source>
</evidence>
<dbReference type="GO" id="GO:0000271">
    <property type="term" value="P:polysaccharide biosynthetic process"/>
    <property type="evidence" value="ECO:0007669"/>
    <property type="project" value="InterPro"/>
</dbReference>
<evidence type="ECO:0000256" key="3">
    <source>
        <dbReference type="ARBA" id="ARBA00023027"/>
    </source>
</evidence>
<dbReference type="SUPFAM" id="SSF51735">
    <property type="entry name" value="NAD(P)-binding Rossmann-fold domains"/>
    <property type="match status" value="1"/>
</dbReference>
<dbReference type="GO" id="GO:0051287">
    <property type="term" value="F:NAD binding"/>
    <property type="evidence" value="ECO:0007669"/>
    <property type="project" value="InterPro"/>
</dbReference>
<dbReference type="OrthoDB" id="9803238at2"/>
<evidence type="ECO:0000259" key="5">
    <source>
        <dbReference type="SMART" id="SM00984"/>
    </source>
</evidence>
<dbReference type="Pfam" id="PF03720">
    <property type="entry name" value="UDPG_MGDP_dh_C"/>
    <property type="match status" value="1"/>
</dbReference>
<evidence type="ECO:0000256" key="1">
    <source>
        <dbReference type="ARBA" id="ARBA00006601"/>
    </source>
</evidence>
<dbReference type="GO" id="GO:0016616">
    <property type="term" value="F:oxidoreductase activity, acting on the CH-OH group of donors, NAD or NADP as acceptor"/>
    <property type="evidence" value="ECO:0007669"/>
    <property type="project" value="InterPro"/>
</dbReference>
<dbReference type="Pfam" id="PF00984">
    <property type="entry name" value="UDPG_MGDP_dh"/>
    <property type="match status" value="1"/>
</dbReference>
<dbReference type="InterPro" id="IPR001732">
    <property type="entry name" value="UDP-Glc/GDP-Man_DH_N"/>
</dbReference>
<dbReference type="InterPro" id="IPR014027">
    <property type="entry name" value="UDP-Glc/GDP-Man_DH_C"/>
</dbReference>
<dbReference type="PANTHER" id="PTHR43491">
    <property type="entry name" value="UDP-N-ACETYL-D-MANNOSAMINE DEHYDROGENASE"/>
    <property type="match status" value="1"/>
</dbReference>
<dbReference type="PIRSF" id="PIRSF000124">
    <property type="entry name" value="UDPglc_GDPman_dh"/>
    <property type="match status" value="1"/>
</dbReference>
<dbReference type="PANTHER" id="PTHR43491:SF2">
    <property type="entry name" value="UDP-N-ACETYL-D-MANNOSAMINE DEHYDROGENASE"/>
    <property type="match status" value="1"/>
</dbReference>
<feature type="domain" description="UDP-glucose/GDP-mannose dehydrogenase C-terminal" evidence="5">
    <location>
        <begin position="323"/>
        <end position="420"/>
    </location>
</feature>
<dbReference type="InterPro" id="IPR036220">
    <property type="entry name" value="UDP-Glc/GDP-Man_DH_C_sf"/>
</dbReference>
<dbReference type="SMART" id="SM00984">
    <property type="entry name" value="UDPG_MGDP_dh_C"/>
    <property type="match status" value="1"/>
</dbReference>
<dbReference type="InterPro" id="IPR008927">
    <property type="entry name" value="6-PGluconate_DH-like_C_sf"/>
</dbReference>
<accession>A0A163C4W8</accession>
<dbReference type="STRING" id="1642818.AWE51_01050"/>
<dbReference type="NCBIfam" id="TIGR03026">
    <property type="entry name" value="NDP-sugDHase"/>
    <property type="match status" value="1"/>
</dbReference>
<evidence type="ECO:0000313" key="6">
    <source>
        <dbReference type="EMBL" id="KZS42060.1"/>
    </source>
</evidence>